<dbReference type="AlphaFoldDB" id="A0AAN7TE99"/>
<accession>A0AAN7TE99</accession>
<dbReference type="InterPro" id="IPR011011">
    <property type="entry name" value="Znf_FYVE_PHD"/>
</dbReference>
<feature type="region of interest" description="Disordered" evidence="4">
    <location>
        <begin position="309"/>
        <end position="330"/>
    </location>
</feature>
<evidence type="ECO:0000256" key="2">
    <source>
        <dbReference type="ARBA" id="ARBA00022771"/>
    </source>
</evidence>
<evidence type="ECO:0000256" key="4">
    <source>
        <dbReference type="SAM" id="MobiDB-lite"/>
    </source>
</evidence>
<dbReference type="InterPro" id="IPR013083">
    <property type="entry name" value="Znf_RING/FYVE/PHD"/>
</dbReference>
<feature type="region of interest" description="Disordered" evidence="4">
    <location>
        <begin position="458"/>
        <end position="486"/>
    </location>
</feature>
<organism evidence="5 6">
    <name type="scientific">Meristemomyces frigidus</name>
    <dbReference type="NCBI Taxonomy" id="1508187"/>
    <lineage>
        <taxon>Eukaryota</taxon>
        <taxon>Fungi</taxon>
        <taxon>Dikarya</taxon>
        <taxon>Ascomycota</taxon>
        <taxon>Pezizomycotina</taxon>
        <taxon>Dothideomycetes</taxon>
        <taxon>Dothideomycetidae</taxon>
        <taxon>Mycosphaerellales</taxon>
        <taxon>Teratosphaeriaceae</taxon>
        <taxon>Meristemomyces</taxon>
    </lineage>
</organism>
<evidence type="ECO:0000256" key="1">
    <source>
        <dbReference type="ARBA" id="ARBA00022723"/>
    </source>
</evidence>
<evidence type="ECO:0000313" key="5">
    <source>
        <dbReference type="EMBL" id="KAK5108907.1"/>
    </source>
</evidence>
<dbReference type="EMBL" id="JAVRRL010000075">
    <property type="protein sequence ID" value="KAK5108907.1"/>
    <property type="molecule type" value="Genomic_DNA"/>
</dbReference>
<gene>
    <name evidence="5" type="ORF">LTR62_007709</name>
</gene>
<dbReference type="InterPro" id="IPR019786">
    <property type="entry name" value="Zinc_finger_PHD-type_CS"/>
</dbReference>
<comment type="caution">
    <text evidence="5">The sequence shown here is derived from an EMBL/GenBank/DDBJ whole genome shotgun (WGS) entry which is preliminary data.</text>
</comment>
<keyword evidence="3" id="KW-0862">Zinc</keyword>
<protein>
    <recommendedName>
        <fullName evidence="7">Zinc finger PHD-type domain-containing protein</fullName>
    </recommendedName>
</protein>
<dbReference type="CDD" id="cd21552">
    <property type="entry name" value="VEFS-box_ctSUZ12-like"/>
    <property type="match status" value="1"/>
</dbReference>
<evidence type="ECO:0000313" key="6">
    <source>
        <dbReference type="Proteomes" id="UP001310890"/>
    </source>
</evidence>
<feature type="region of interest" description="Disordered" evidence="4">
    <location>
        <begin position="652"/>
        <end position="676"/>
    </location>
</feature>
<reference evidence="5" key="1">
    <citation type="submission" date="2023-08" db="EMBL/GenBank/DDBJ databases">
        <title>Black Yeasts Isolated from many extreme environments.</title>
        <authorList>
            <person name="Coleine C."/>
            <person name="Stajich J.E."/>
            <person name="Selbmann L."/>
        </authorList>
    </citation>
    <scope>NUCLEOTIDE SEQUENCE</scope>
    <source>
        <strain evidence="5">CCFEE 5401</strain>
    </source>
</reference>
<dbReference type="Proteomes" id="UP001310890">
    <property type="component" value="Unassembled WGS sequence"/>
</dbReference>
<feature type="compositionally biased region" description="Basic residues" evidence="4">
    <location>
        <begin position="465"/>
        <end position="476"/>
    </location>
</feature>
<evidence type="ECO:0008006" key="7">
    <source>
        <dbReference type="Google" id="ProtNLM"/>
    </source>
</evidence>
<sequence>MLLTVQPDMVDPVPQRRITGFFCLYKHLTYQRPQLFLQRNLNTVLDAHERILKGDSEELTCAAMVANERRRSGWDYPTKEMLDDLVRGVKPELRIDGLRLCPLHRKGRQIQPIRQLQRTPPLDFLPRADDGLLLPCRVRVIVLDTRAGRDRTVYSEQREATVVQRETGSESQYFEVRLKQSFRIRLGNIFQATESGGNGQRRWKRTISNSYTLEVSFSLGDSAHSARFFSAIEDYHVDQFIGEPPNEAVVRAAWEELPNCPPSSKLLPLKGPSRHKSLELKYGMQVDMGWNSNQDSELTRYNRLRNTPCEQLPTPSSLDGLQAGTTMNSSPTVRYKRQVGLETLTNDETSLKCIFCSKSSDGSHEHMYDSPSALKRPASSIGRLLFHYRCFHGNYEWRLGERIQEEEGPEVVCVEIIDKELRSEVDVFAAEKRDGHSWIAPTRPFDIGAYVNGVDRWTGGEGRKNARGKPRGRKARNNAGPADDAISDASFNKELSSLADVMDLPKPQRRHNVVPSQPGVTFYHSSSKQPIQPGTVIYHGDAEAASDRLVHSRRRALMETGLSEEAQGFHEAFNKHLEAERPAGKWALRDACVRFVRKHKVVEHSGAWIEELEAKLGHLRDHGRLDEDVVTYCLEVVDQSRNERFASVLNGSTNGISGTTPGAKKPHRWGGGGIDKDITQTGINESSISRDNEAVQREDFPFKKRKLSALHATEQHDGDTIMADYDDEMRGTSSKANTARKVAGPRRRVCTCGGIASNARRCIACGDDGCFRRDFHLACVGLTQRVPGWKCEQCSAVKVQ</sequence>
<evidence type="ECO:0000256" key="3">
    <source>
        <dbReference type="ARBA" id="ARBA00022833"/>
    </source>
</evidence>
<dbReference type="GO" id="GO:0008270">
    <property type="term" value="F:zinc ion binding"/>
    <property type="evidence" value="ECO:0007669"/>
    <property type="project" value="UniProtKB-KW"/>
</dbReference>
<dbReference type="SUPFAM" id="SSF57903">
    <property type="entry name" value="FYVE/PHD zinc finger"/>
    <property type="match status" value="1"/>
</dbReference>
<keyword evidence="1" id="KW-0479">Metal-binding</keyword>
<dbReference type="PROSITE" id="PS01359">
    <property type="entry name" value="ZF_PHD_1"/>
    <property type="match status" value="1"/>
</dbReference>
<dbReference type="Gene3D" id="3.30.40.10">
    <property type="entry name" value="Zinc/RING finger domain, C3HC4 (zinc finger)"/>
    <property type="match status" value="1"/>
</dbReference>
<proteinExistence type="predicted"/>
<keyword evidence="2" id="KW-0863">Zinc-finger</keyword>
<name>A0AAN7TE99_9PEZI</name>